<dbReference type="SUPFAM" id="SSF46785">
    <property type="entry name" value="Winged helix' DNA-binding domain"/>
    <property type="match status" value="1"/>
</dbReference>
<dbReference type="Pfam" id="PF12802">
    <property type="entry name" value="MarR_2"/>
    <property type="match status" value="1"/>
</dbReference>
<evidence type="ECO:0000256" key="3">
    <source>
        <dbReference type="ARBA" id="ARBA00023163"/>
    </source>
</evidence>
<feature type="domain" description="HTH marR-type" evidence="4">
    <location>
        <begin position="22"/>
        <end position="157"/>
    </location>
</feature>
<dbReference type="InterPro" id="IPR000835">
    <property type="entry name" value="HTH_MarR-typ"/>
</dbReference>
<dbReference type="InterPro" id="IPR036388">
    <property type="entry name" value="WH-like_DNA-bd_sf"/>
</dbReference>
<evidence type="ECO:0000313" key="6">
    <source>
        <dbReference type="Proteomes" id="UP001321526"/>
    </source>
</evidence>
<dbReference type="InterPro" id="IPR036390">
    <property type="entry name" value="WH_DNA-bd_sf"/>
</dbReference>
<evidence type="ECO:0000256" key="2">
    <source>
        <dbReference type="ARBA" id="ARBA00023125"/>
    </source>
</evidence>
<keyword evidence="1" id="KW-0805">Transcription regulation</keyword>
<dbReference type="PROSITE" id="PS50995">
    <property type="entry name" value="HTH_MARR_2"/>
    <property type="match status" value="1"/>
</dbReference>
<keyword evidence="2" id="KW-0238">DNA-binding</keyword>
<dbReference type="SMART" id="SM00347">
    <property type="entry name" value="HTH_MARR"/>
    <property type="match status" value="1"/>
</dbReference>
<protein>
    <submittedName>
        <fullName evidence="5">MarR family transcriptional regulator</fullName>
    </submittedName>
</protein>
<evidence type="ECO:0000313" key="5">
    <source>
        <dbReference type="EMBL" id="WFF41028.1"/>
    </source>
</evidence>
<dbReference type="PRINTS" id="PR00598">
    <property type="entry name" value="HTHMARR"/>
</dbReference>
<accession>A0ABY8FDY2</accession>
<proteinExistence type="predicted"/>
<dbReference type="PANTHER" id="PTHR42756:SF1">
    <property type="entry name" value="TRANSCRIPTIONAL REPRESSOR OF EMRAB OPERON"/>
    <property type="match status" value="1"/>
</dbReference>
<gene>
    <name evidence="5" type="ORF">EVC62_05670</name>
</gene>
<dbReference type="Gene3D" id="1.10.10.10">
    <property type="entry name" value="Winged helix-like DNA-binding domain superfamily/Winged helix DNA-binding domain"/>
    <property type="match status" value="1"/>
</dbReference>
<organism evidence="5 6">
    <name type="scientific">Salinicola endophyticus</name>
    <dbReference type="NCBI Taxonomy" id="1949083"/>
    <lineage>
        <taxon>Bacteria</taxon>
        <taxon>Pseudomonadati</taxon>
        <taxon>Pseudomonadota</taxon>
        <taxon>Gammaproteobacteria</taxon>
        <taxon>Oceanospirillales</taxon>
        <taxon>Halomonadaceae</taxon>
        <taxon>Salinicola</taxon>
    </lineage>
</organism>
<dbReference type="RefSeq" id="WP_282235916.1">
    <property type="nucleotide sequence ID" value="NZ_CP035631.1"/>
</dbReference>
<evidence type="ECO:0000256" key="1">
    <source>
        <dbReference type="ARBA" id="ARBA00023015"/>
    </source>
</evidence>
<dbReference type="EMBL" id="CP035631">
    <property type="protein sequence ID" value="WFF41028.1"/>
    <property type="molecule type" value="Genomic_DNA"/>
</dbReference>
<reference evidence="5 6" key="1">
    <citation type="submission" date="2019-01" db="EMBL/GenBank/DDBJ databases">
        <title>Genome sequence of Salinicola endophyticus REST5.</title>
        <authorList>
            <person name="Nascimento F.X."/>
        </authorList>
    </citation>
    <scope>NUCLEOTIDE SEQUENCE [LARGE SCALE GENOMIC DNA]</scope>
    <source>
        <strain evidence="5 6">REST5</strain>
    </source>
</reference>
<dbReference type="Proteomes" id="UP001321526">
    <property type="component" value="Chromosome"/>
</dbReference>
<dbReference type="PANTHER" id="PTHR42756">
    <property type="entry name" value="TRANSCRIPTIONAL REGULATOR, MARR"/>
    <property type="match status" value="1"/>
</dbReference>
<keyword evidence="6" id="KW-1185">Reference proteome</keyword>
<name>A0ABY8FDY2_9GAMM</name>
<keyword evidence="3" id="KW-0804">Transcription</keyword>
<sequence length="161" mass="18291">MDQVDHILRQWHAERPDLDVVPMGLLGRLKRLTQHISQRTEAVLAEHGLTPADFDVLATLRRAGSPYTLTPSTLIAWTMVTSGTMTHRIDRLVKPGYVERIRNPEDGRGFQIRLTPQGLELIDEAVDSHVDNQHAMTRCLSDDERAELDRLLGKWLACFES</sequence>
<evidence type="ECO:0000259" key="4">
    <source>
        <dbReference type="PROSITE" id="PS50995"/>
    </source>
</evidence>